<evidence type="ECO:0000313" key="3">
    <source>
        <dbReference type="Proteomes" id="UP001171945"/>
    </source>
</evidence>
<evidence type="ECO:0000259" key="1">
    <source>
        <dbReference type="Pfam" id="PF01755"/>
    </source>
</evidence>
<keyword evidence="3" id="KW-1185">Reference proteome</keyword>
<dbReference type="EMBL" id="JAUCGM010000570">
    <property type="protein sequence ID" value="MDM8563314.1"/>
    <property type="molecule type" value="Genomic_DNA"/>
</dbReference>
<organism evidence="2 3">
    <name type="scientific">Candidatus Marithioploca araucensis</name>
    <dbReference type="NCBI Taxonomy" id="70273"/>
    <lineage>
        <taxon>Bacteria</taxon>
        <taxon>Pseudomonadati</taxon>
        <taxon>Pseudomonadota</taxon>
        <taxon>Gammaproteobacteria</taxon>
        <taxon>Thiotrichales</taxon>
        <taxon>Thiotrichaceae</taxon>
        <taxon>Candidatus Marithioploca</taxon>
    </lineage>
</organism>
<dbReference type="Proteomes" id="UP001171945">
    <property type="component" value="Unassembled WGS sequence"/>
</dbReference>
<protein>
    <submittedName>
        <fullName evidence="2">Glycosyltransferase family 25 protein</fullName>
    </submittedName>
</protein>
<dbReference type="Pfam" id="PF01755">
    <property type="entry name" value="Glyco_transf_25"/>
    <property type="match status" value="1"/>
</dbReference>
<dbReference type="CDD" id="cd06532">
    <property type="entry name" value="Glyco_transf_25"/>
    <property type="match status" value="1"/>
</dbReference>
<dbReference type="InterPro" id="IPR002654">
    <property type="entry name" value="Glyco_trans_25"/>
</dbReference>
<sequence>YIINLQERRDRYSAMRRELEKVGIFLPSDKVEIFPAVKKTERGDFPSVGARGCFLSHLAILRQAEEQGLNNVLIMEDDLSFSNRFIKNQQALTTELQQLEWDILYLGHVETVKPTITSFQPFSQTLRTTHFLAINGSVIERLVHFFEKMLSRPAGHPDGGPMHVDGAYSTFRQQNPEVITLIATPVLGFQRPSLSDIYEERHWFDRLPVLSQWVRVARAVKLWLKRKR</sequence>
<feature type="domain" description="Glycosyl transferase family 25" evidence="1">
    <location>
        <begin position="1"/>
        <end position="109"/>
    </location>
</feature>
<evidence type="ECO:0000313" key="2">
    <source>
        <dbReference type="EMBL" id="MDM8563314.1"/>
    </source>
</evidence>
<proteinExistence type="predicted"/>
<reference evidence="2" key="1">
    <citation type="submission" date="2023-06" db="EMBL/GenBank/DDBJ databases">
        <title>Uncultivated large filamentous bacteria from sulfidic sediments reveal new species and different genomic features in energy metabolism and defense.</title>
        <authorList>
            <person name="Fonseca A."/>
        </authorList>
    </citation>
    <scope>NUCLEOTIDE SEQUENCE</scope>
    <source>
        <strain evidence="2">HSG4</strain>
    </source>
</reference>
<accession>A0ABT7VUR2</accession>
<gene>
    <name evidence="2" type="ORF">QUF54_08170</name>
</gene>
<comment type="caution">
    <text evidence="2">The sequence shown here is derived from an EMBL/GenBank/DDBJ whole genome shotgun (WGS) entry which is preliminary data.</text>
</comment>
<name>A0ABT7VUR2_9GAMM</name>
<feature type="non-terminal residue" evidence="2">
    <location>
        <position position="1"/>
    </location>
</feature>